<keyword evidence="3" id="KW-1185">Reference proteome</keyword>
<organism evidence="2">
    <name type="scientific">Salvia splendens</name>
    <name type="common">Scarlet sage</name>
    <dbReference type="NCBI Taxonomy" id="180675"/>
    <lineage>
        <taxon>Eukaryota</taxon>
        <taxon>Viridiplantae</taxon>
        <taxon>Streptophyta</taxon>
        <taxon>Embryophyta</taxon>
        <taxon>Tracheophyta</taxon>
        <taxon>Spermatophyta</taxon>
        <taxon>Magnoliopsida</taxon>
        <taxon>eudicotyledons</taxon>
        <taxon>Gunneridae</taxon>
        <taxon>Pentapetalae</taxon>
        <taxon>asterids</taxon>
        <taxon>lamiids</taxon>
        <taxon>Lamiales</taxon>
        <taxon>Lamiaceae</taxon>
        <taxon>Nepetoideae</taxon>
        <taxon>Mentheae</taxon>
        <taxon>Salviinae</taxon>
        <taxon>Salvia</taxon>
        <taxon>Salvia subgen. Calosphace</taxon>
        <taxon>core Calosphace</taxon>
    </lineage>
</organism>
<protein>
    <submittedName>
        <fullName evidence="2">Uncharacterized protein</fullName>
    </submittedName>
</protein>
<dbReference type="Proteomes" id="UP000298416">
    <property type="component" value="Unassembled WGS sequence"/>
</dbReference>
<feature type="region of interest" description="Disordered" evidence="1">
    <location>
        <begin position="20"/>
        <end position="44"/>
    </location>
</feature>
<proteinExistence type="predicted"/>
<dbReference type="AlphaFoldDB" id="A0A8X8WNE3"/>
<accession>A0A8X8WNE3</accession>
<feature type="region of interest" description="Disordered" evidence="1">
    <location>
        <begin position="257"/>
        <end position="276"/>
    </location>
</feature>
<evidence type="ECO:0000256" key="1">
    <source>
        <dbReference type="SAM" id="MobiDB-lite"/>
    </source>
</evidence>
<name>A0A8X8WNE3_SALSN</name>
<gene>
    <name evidence="2" type="ORF">SASPL_139683</name>
</gene>
<sequence length="276" mass="31286">MKHLPEKKFPLTAKDSINALDLEKPNDDLNEDSYPPPRFVDPRTSWDDDLDEDFWSDPIVELRGALKTALDREKTQFPKMAHVERIMQCFAATPIHHQPPGIEELSTALAHVILLPPPPNIPLSDVIPMDVLSNIVPRDILYGLSLHRLPPHPLPRSHIFPDAPLPPPSPATAPIPPPFPATAPIPPPFPTPSPRARRKWMCWNLTGGNTREGNLVEKNRKRNLLETMKSSPLPSLPPSIHKGKEKVEVLLEHYLWEHSGRKPEGEEEQEKMKRER</sequence>
<reference evidence="2" key="1">
    <citation type="submission" date="2018-01" db="EMBL/GenBank/DDBJ databases">
        <authorList>
            <person name="Mao J.F."/>
        </authorList>
    </citation>
    <scope>NUCLEOTIDE SEQUENCE</scope>
    <source>
        <strain evidence="2">Huo1</strain>
        <tissue evidence="2">Leaf</tissue>
    </source>
</reference>
<evidence type="ECO:0000313" key="2">
    <source>
        <dbReference type="EMBL" id="KAG6398228.1"/>
    </source>
</evidence>
<reference evidence="2" key="2">
    <citation type="submission" date="2020-08" db="EMBL/GenBank/DDBJ databases">
        <title>Plant Genome Project.</title>
        <authorList>
            <person name="Zhang R.-G."/>
        </authorList>
    </citation>
    <scope>NUCLEOTIDE SEQUENCE</scope>
    <source>
        <strain evidence="2">Huo1</strain>
        <tissue evidence="2">Leaf</tissue>
    </source>
</reference>
<dbReference type="EMBL" id="PNBA02000015">
    <property type="protein sequence ID" value="KAG6398228.1"/>
    <property type="molecule type" value="Genomic_DNA"/>
</dbReference>
<comment type="caution">
    <text evidence="2">The sequence shown here is derived from an EMBL/GenBank/DDBJ whole genome shotgun (WGS) entry which is preliminary data.</text>
</comment>
<evidence type="ECO:0000313" key="3">
    <source>
        <dbReference type="Proteomes" id="UP000298416"/>
    </source>
</evidence>